<proteinExistence type="predicted"/>
<dbReference type="InterPro" id="IPR007343">
    <property type="entry name" value="Uncharacterised_pept_Zn_put"/>
</dbReference>
<evidence type="ECO:0000313" key="6">
    <source>
        <dbReference type="EMBL" id="GHA08980.1"/>
    </source>
</evidence>
<dbReference type="EMBL" id="BMXA01000002">
    <property type="protein sequence ID" value="GHA08980.1"/>
    <property type="molecule type" value="Genomic_DNA"/>
</dbReference>
<evidence type="ECO:0008006" key="8">
    <source>
        <dbReference type="Google" id="ProtNLM"/>
    </source>
</evidence>
<keyword evidence="4 5" id="KW-0472">Membrane</keyword>
<evidence type="ECO:0000256" key="1">
    <source>
        <dbReference type="ARBA" id="ARBA00004167"/>
    </source>
</evidence>
<keyword evidence="7" id="KW-1185">Reference proteome</keyword>
<dbReference type="PANTHER" id="PTHR30168:SF0">
    <property type="entry name" value="INNER MEMBRANE PROTEIN"/>
    <property type="match status" value="1"/>
</dbReference>
<evidence type="ECO:0000256" key="5">
    <source>
        <dbReference type="SAM" id="Phobius"/>
    </source>
</evidence>
<evidence type="ECO:0000313" key="7">
    <source>
        <dbReference type="Proteomes" id="UP000614811"/>
    </source>
</evidence>
<accession>A0A918RUF8</accession>
<sequence length="282" mass="30750">MRWRGRRQSGNVEDRRGRGLVRSKKGVGGGAMIILILAGLFFGEDVQKILSLFVGNPGTQTASTPQQSSTPAQNDEAKQFVSVVLAETEDTWAAVFAQAGQRYQPPKLVLYQDQVQSACGVGSAASGPFYCPGDYQIYIDLSFLNELRRMGAPGDFAFAYVIAHEVGHHIQNLTGTATQVRQLQSRASRAEANALSVRLELQADCYAGIWTNHTEKRAALLEPGDIEEGLAAAAAVGDDRLLKQAGRAPRRENFTHGSSQERMEWFQRGMQTGDIQACNTFG</sequence>
<dbReference type="RefSeq" id="WP_189400106.1">
    <property type="nucleotide sequence ID" value="NZ_BMXA01000002.1"/>
</dbReference>
<protein>
    <recommendedName>
        <fullName evidence="8">Flagellar biosynthesis protein FlgM</fullName>
    </recommendedName>
</protein>
<evidence type="ECO:0000256" key="2">
    <source>
        <dbReference type="ARBA" id="ARBA00022692"/>
    </source>
</evidence>
<gene>
    <name evidence="6" type="ORF">GCM10008090_18630</name>
</gene>
<comment type="caution">
    <text evidence="6">The sequence shown here is derived from an EMBL/GenBank/DDBJ whole genome shotgun (WGS) entry which is preliminary data.</text>
</comment>
<reference evidence="6" key="2">
    <citation type="submission" date="2020-09" db="EMBL/GenBank/DDBJ databases">
        <authorList>
            <person name="Sun Q."/>
            <person name="Kim S."/>
        </authorList>
    </citation>
    <scope>NUCLEOTIDE SEQUENCE</scope>
    <source>
        <strain evidence="6">KCTC 12711</strain>
    </source>
</reference>
<organism evidence="6 7">
    <name type="scientific">Arenicella chitinivorans</name>
    <dbReference type="NCBI Taxonomy" id="1329800"/>
    <lineage>
        <taxon>Bacteria</taxon>
        <taxon>Pseudomonadati</taxon>
        <taxon>Pseudomonadota</taxon>
        <taxon>Gammaproteobacteria</taxon>
        <taxon>Arenicellales</taxon>
        <taxon>Arenicellaceae</taxon>
        <taxon>Arenicella</taxon>
    </lineage>
</organism>
<dbReference type="Pfam" id="PF04228">
    <property type="entry name" value="Zn_peptidase"/>
    <property type="match status" value="1"/>
</dbReference>
<comment type="subcellular location">
    <subcellularLocation>
        <location evidence="1">Membrane</location>
        <topology evidence="1">Single-pass membrane protein</topology>
    </subcellularLocation>
</comment>
<evidence type="ECO:0000256" key="4">
    <source>
        <dbReference type="ARBA" id="ARBA00023136"/>
    </source>
</evidence>
<reference evidence="6" key="1">
    <citation type="journal article" date="2014" name="Int. J. Syst. Evol. Microbiol.">
        <title>Complete genome sequence of Corynebacterium casei LMG S-19264T (=DSM 44701T), isolated from a smear-ripened cheese.</title>
        <authorList>
            <consortium name="US DOE Joint Genome Institute (JGI-PGF)"/>
            <person name="Walter F."/>
            <person name="Albersmeier A."/>
            <person name="Kalinowski J."/>
            <person name="Ruckert C."/>
        </authorList>
    </citation>
    <scope>NUCLEOTIDE SEQUENCE</scope>
    <source>
        <strain evidence="6">KCTC 12711</strain>
    </source>
</reference>
<dbReference type="PANTHER" id="PTHR30168">
    <property type="entry name" value="PUTATIVE MEMBRANE PROTEIN YPFJ"/>
    <property type="match status" value="1"/>
</dbReference>
<dbReference type="AlphaFoldDB" id="A0A918RUF8"/>
<dbReference type="Proteomes" id="UP000614811">
    <property type="component" value="Unassembled WGS sequence"/>
</dbReference>
<evidence type="ECO:0000256" key="3">
    <source>
        <dbReference type="ARBA" id="ARBA00022989"/>
    </source>
</evidence>
<keyword evidence="3 5" id="KW-1133">Transmembrane helix</keyword>
<feature type="transmembrane region" description="Helical" evidence="5">
    <location>
        <begin position="26"/>
        <end position="43"/>
    </location>
</feature>
<name>A0A918RUF8_9GAMM</name>
<keyword evidence="2 5" id="KW-0812">Transmembrane</keyword>
<dbReference type="GO" id="GO:0016020">
    <property type="term" value="C:membrane"/>
    <property type="evidence" value="ECO:0007669"/>
    <property type="project" value="UniProtKB-SubCell"/>
</dbReference>